<feature type="region of interest" description="Disordered" evidence="12">
    <location>
        <begin position="1"/>
        <end position="77"/>
    </location>
</feature>
<keyword evidence="5" id="KW-0479">Metal-binding</keyword>
<feature type="compositionally biased region" description="Basic and acidic residues" evidence="12">
    <location>
        <begin position="1"/>
        <end position="13"/>
    </location>
</feature>
<dbReference type="GO" id="GO:0046872">
    <property type="term" value="F:metal ion binding"/>
    <property type="evidence" value="ECO:0007669"/>
    <property type="project" value="UniProtKB-KW"/>
</dbReference>
<keyword evidence="8" id="KW-0067">ATP-binding</keyword>
<protein>
    <recommendedName>
        <fullName evidence="2">non-specific serine/threonine protein kinase</fullName>
        <ecNumber evidence="2">2.7.11.1</ecNumber>
    </recommendedName>
</protein>
<dbReference type="EMBL" id="FNVB01000004">
    <property type="protein sequence ID" value="SEG64437.1"/>
    <property type="molecule type" value="Genomic_DNA"/>
</dbReference>
<dbReference type="PANTHER" id="PTHR45723">
    <property type="entry name" value="SERINE/THREONINE-PROTEIN KINASE RIO1"/>
    <property type="match status" value="1"/>
</dbReference>
<comment type="catalytic activity">
    <reaction evidence="10">
        <text>L-threonyl-[protein] + ATP = O-phospho-L-threonyl-[protein] + ADP + H(+)</text>
        <dbReference type="Rhea" id="RHEA:46608"/>
        <dbReference type="Rhea" id="RHEA-COMP:11060"/>
        <dbReference type="Rhea" id="RHEA-COMP:11605"/>
        <dbReference type="ChEBI" id="CHEBI:15378"/>
        <dbReference type="ChEBI" id="CHEBI:30013"/>
        <dbReference type="ChEBI" id="CHEBI:30616"/>
        <dbReference type="ChEBI" id="CHEBI:61977"/>
        <dbReference type="ChEBI" id="CHEBI:456216"/>
        <dbReference type="EC" id="2.7.11.1"/>
    </reaction>
</comment>
<comment type="catalytic activity">
    <reaction evidence="11">
        <text>L-seryl-[protein] + ATP = O-phospho-L-seryl-[protein] + ADP + H(+)</text>
        <dbReference type="Rhea" id="RHEA:17989"/>
        <dbReference type="Rhea" id="RHEA-COMP:9863"/>
        <dbReference type="Rhea" id="RHEA-COMP:11604"/>
        <dbReference type="ChEBI" id="CHEBI:15378"/>
        <dbReference type="ChEBI" id="CHEBI:29999"/>
        <dbReference type="ChEBI" id="CHEBI:30616"/>
        <dbReference type="ChEBI" id="CHEBI:83421"/>
        <dbReference type="ChEBI" id="CHEBI:456216"/>
        <dbReference type="EC" id="2.7.11.1"/>
    </reaction>
</comment>
<evidence type="ECO:0000256" key="4">
    <source>
        <dbReference type="ARBA" id="ARBA00022679"/>
    </source>
</evidence>
<reference evidence="16 17" key="2">
    <citation type="submission" date="2016-10" db="EMBL/GenBank/DDBJ databases">
        <authorList>
            <person name="Varghese N."/>
            <person name="Submissions S."/>
        </authorList>
    </citation>
    <scope>NUCLEOTIDE SEQUENCE [LARGE SCALE GENOMIC DNA]</scope>
    <source>
        <strain evidence="17">ATCC 20501</strain>
        <strain evidence="15 16">CGMCC 4.3529</strain>
    </source>
</reference>
<dbReference type="InterPro" id="IPR051272">
    <property type="entry name" value="RIO-type_Ser/Thr_kinase"/>
</dbReference>
<keyword evidence="6" id="KW-0547">Nucleotide-binding</keyword>
<dbReference type="InterPro" id="IPR018934">
    <property type="entry name" value="RIO_dom"/>
</dbReference>
<dbReference type="Gene3D" id="3.30.200.20">
    <property type="entry name" value="Phosphorylase Kinase, domain 1"/>
    <property type="match status" value="1"/>
</dbReference>
<dbReference type="InterPro" id="IPR011009">
    <property type="entry name" value="Kinase-like_dom_sf"/>
</dbReference>
<dbReference type="InterPro" id="IPR008266">
    <property type="entry name" value="Tyr_kinase_AS"/>
</dbReference>
<dbReference type="GO" id="GO:0004674">
    <property type="term" value="F:protein serine/threonine kinase activity"/>
    <property type="evidence" value="ECO:0007669"/>
    <property type="project" value="UniProtKB-KW"/>
</dbReference>
<feature type="compositionally biased region" description="Basic residues" evidence="12">
    <location>
        <begin position="14"/>
        <end position="28"/>
    </location>
</feature>
<feature type="compositionally biased region" description="Basic and acidic residues" evidence="12">
    <location>
        <begin position="29"/>
        <end position="56"/>
    </location>
</feature>
<dbReference type="EMBL" id="FOME01000001">
    <property type="protein sequence ID" value="SFC17234.1"/>
    <property type="molecule type" value="Genomic_DNA"/>
</dbReference>
<gene>
    <name evidence="14" type="ORF">SAMN02982929_02874</name>
    <name evidence="15" type="ORF">SAMN05216506_101113</name>
</gene>
<dbReference type="RefSeq" id="WP_093344729.1">
    <property type="nucleotide sequence ID" value="NZ_FNVB01000004.1"/>
</dbReference>
<evidence type="ECO:0000313" key="16">
    <source>
        <dbReference type="Proteomes" id="UP000199690"/>
    </source>
</evidence>
<evidence type="ECO:0000256" key="6">
    <source>
        <dbReference type="ARBA" id="ARBA00022741"/>
    </source>
</evidence>
<evidence type="ECO:0000256" key="12">
    <source>
        <dbReference type="SAM" id="MobiDB-lite"/>
    </source>
</evidence>
<reference evidence="14" key="1">
    <citation type="submission" date="2016-10" db="EMBL/GenBank/DDBJ databases">
        <authorList>
            <person name="de Groot N.N."/>
        </authorList>
    </citation>
    <scope>NUCLEOTIDE SEQUENCE [LARGE SCALE GENOMIC DNA]</scope>
    <source>
        <strain evidence="14">ATCC 20501</strain>
    </source>
</reference>
<evidence type="ECO:0000256" key="8">
    <source>
        <dbReference type="ARBA" id="ARBA00022840"/>
    </source>
</evidence>
<keyword evidence="16" id="KW-1185">Reference proteome</keyword>
<feature type="domain" description="RIO kinase" evidence="13">
    <location>
        <begin position="63"/>
        <end position="315"/>
    </location>
</feature>
<accession>A0A1I1GZZ0</accession>
<dbReference type="SMART" id="SM00090">
    <property type="entry name" value="RIO"/>
    <property type="match status" value="1"/>
</dbReference>
<keyword evidence="4" id="KW-0808">Transferase</keyword>
<dbReference type="Pfam" id="PF01163">
    <property type="entry name" value="RIO1"/>
    <property type="match status" value="1"/>
</dbReference>
<dbReference type="Proteomes" id="UP000236729">
    <property type="component" value="Unassembled WGS sequence"/>
</dbReference>
<evidence type="ECO:0000256" key="7">
    <source>
        <dbReference type="ARBA" id="ARBA00022777"/>
    </source>
</evidence>
<evidence type="ECO:0000259" key="13">
    <source>
        <dbReference type="SMART" id="SM00090"/>
    </source>
</evidence>
<sequence length="321" mass="36138">MSSYEQYDHDLFRNVKKSKARKPKSAKRQRFDDEPVRRGRLTEEERDRLAALRDEPEPQPLPGGADRWSTWDTGDRGPQPHPSWLVTELAALDHELGVLKTGKEADVHLLRRAVPGGDSCLLAAKRYRDTDHRMFHRDAGYLEGRRLRKSREMRAIEHRTSFGRGMIAQQWAVAEFSVLSALWLTGAPVPYPVQRVGTEVLLEFIGTPDGTAAPRLAALRPDADELDELWSQLVEALIALAEHGFTHGDLSAYNVLVHDGRLVLIDLPQAVDLAANPLGLDYLRRDAHNIAGWFRSRGADEARTDPDLLAERLATAGNLRW</sequence>
<evidence type="ECO:0000256" key="5">
    <source>
        <dbReference type="ARBA" id="ARBA00022723"/>
    </source>
</evidence>
<dbReference type="PROSITE" id="PS00109">
    <property type="entry name" value="PROTEIN_KINASE_TYR"/>
    <property type="match status" value="1"/>
</dbReference>
<evidence type="ECO:0000313" key="17">
    <source>
        <dbReference type="Proteomes" id="UP000236729"/>
    </source>
</evidence>
<evidence type="ECO:0000256" key="9">
    <source>
        <dbReference type="ARBA" id="ARBA00022842"/>
    </source>
</evidence>
<evidence type="ECO:0000256" key="2">
    <source>
        <dbReference type="ARBA" id="ARBA00012513"/>
    </source>
</evidence>
<organism evidence="14 17">
    <name type="scientific">Saccharopolyspora kobensis</name>
    <dbReference type="NCBI Taxonomy" id="146035"/>
    <lineage>
        <taxon>Bacteria</taxon>
        <taxon>Bacillati</taxon>
        <taxon>Actinomycetota</taxon>
        <taxon>Actinomycetes</taxon>
        <taxon>Pseudonocardiales</taxon>
        <taxon>Pseudonocardiaceae</taxon>
        <taxon>Saccharopolyspora</taxon>
    </lineage>
</organism>
<evidence type="ECO:0000256" key="3">
    <source>
        <dbReference type="ARBA" id="ARBA00022527"/>
    </source>
</evidence>
<dbReference type="SUPFAM" id="SSF56112">
    <property type="entry name" value="Protein kinase-like (PK-like)"/>
    <property type="match status" value="1"/>
</dbReference>
<accession>A0A1H6BVH4</accession>
<dbReference type="SMR" id="A0A1H6BVH4"/>
<keyword evidence="3" id="KW-0723">Serine/threonine-protein kinase</keyword>
<comment type="similarity">
    <text evidence="1">Belongs to the protein kinase superfamily. RIO-type Ser/Thr kinase family.</text>
</comment>
<evidence type="ECO:0000256" key="11">
    <source>
        <dbReference type="ARBA" id="ARBA00048679"/>
    </source>
</evidence>
<dbReference type="AlphaFoldDB" id="A0A1H6BVH4"/>
<proteinExistence type="inferred from homology"/>
<keyword evidence="9" id="KW-0460">Magnesium</keyword>
<keyword evidence="7 14" id="KW-0418">Kinase</keyword>
<evidence type="ECO:0000313" key="15">
    <source>
        <dbReference type="EMBL" id="SFC17234.1"/>
    </source>
</evidence>
<dbReference type="GO" id="GO:0005524">
    <property type="term" value="F:ATP binding"/>
    <property type="evidence" value="ECO:0007669"/>
    <property type="project" value="UniProtKB-KW"/>
</dbReference>
<evidence type="ECO:0000256" key="1">
    <source>
        <dbReference type="ARBA" id="ARBA00009196"/>
    </source>
</evidence>
<name>A0A1H6BVH4_9PSEU</name>
<evidence type="ECO:0000313" key="14">
    <source>
        <dbReference type="EMBL" id="SEG64437.1"/>
    </source>
</evidence>
<dbReference type="EC" id="2.7.11.1" evidence="2"/>
<evidence type="ECO:0000256" key="10">
    <source>
        <dbReference type="ARBA" id="ARBA00047899"/>
    </source>
</evidence>
<dbReference type="Gene3D" id="1.10.510.10">
    <property type="entry name" value="Transferase(Phosphotransferase) domain 1"/>
    <property type="match status" value="1"/>
</dbReference>
<dbReference type="Proteomes" id="UP000199690">
    <property type="component" value="Unassembled WGS sequence"/>
</dbReference>
<dbReference type="InterPro" id="IPR000687">
    <property type="entry name" value="RIO_kinase"/>
</dbReference>